<evidence type="ECO:0000256" key="1">
    <source>
        <dbReference type="SAM" id="Phobius"/>
    </source>
</evidence>
<keyword evidence="1" id="KW-1133">Transmembrane helix</keyword>
<accession>A0ABV0KMT2</accession>
<reference evidence="2 3" key="1">
    <citation type="submission" date="2022-04" db="EMBL/GenBank/DDBJ databases">
        <title>Positive selection, recombination, and allopatry shape intraspecific diversity of widespread and dominant cyanobacteria.</title>
        <authorList>
            <person name="Wei J."/>
            <person name="Shu W."/>
            <person name="Hu C."/>
        </authorList>
    </citation>
    <scope>NUCLEOTIDE SEQUENCE [LARGE SCALE GENOMIC DNA]</scope>
    <source>
        <strain evidence="2 3">AS-A4</strain>
    </source>
</reference>
<evidence type="ECO:0000313" key="3">
    <source>
        <dbReference type="Proteomes" id="UP001476950"/>
    </source>
</evidence>
<dbReference type="Proteomes" id="UP001476950">
    <property type="component" value="Unassembled WGS sequence"/>
</dbReference>
<keyword evidence="1" id="KW-0812">Transmembrane</keyword>
<gene>
    <name evidence="2" type="ORF">NDI38_18970</name>
</gene>
<evidence type="ECO:0000313" key="2">
    <source>
        <dbReference type="EMBL" id="MEP1060519.1"/>
    </source>
</evidence>
<protein>
    <submittedName>
        <fullName evidence="2">Uncharacterized protein</fullName>
    </submittedName>
</protein>
<feature type="transmembrane region" description="Helical" evidence="1">
    <location>
        <begin position="39"/>
        <end position="63"/>
    </location>
</feature>
<proteinExistence type="predicted"/>
<dbReference type="EMBL" id="JAMPLM010000019">
    <property type="protein sequence ID" value="MEP1060519.1"/>
    <property type="molecule type" value="Genomic_DNA"/>
</dbReference>
<feature type="transmembrane region" description="Helical" evidence="1">
    <location>
        <begin position="12"/>
        <end position="33"/>
    </location>
</feature>
<keyword evidence="3" id="KW-1185">Reference proteome</keyword>
<dbReference type="RefSeq" id="WP_190449077.1">
    <property type="nucleotide sequence ID" value="NZ_JAMPLM010000019.1"/>
</dbReference>
<comment type="caution">
    <text evidence="2">The sequence shown here is derived from an EMBL/GenBank/DDBJ whole genome shotgun (WGS) entry which is preliminary data.</text>
</comment>
<sequence length="156" mass="17013">MSRIWSKVSKVVGALFLYGGGTTSIALVTAILLSHATGGLLAALVIALISFGLAPASLGGWLLHASSKLERQALRERFFQLLHASHGRVSVLNFAANARLEPAIARQHLDDWAKEFSATFEVSDEGNIYYVFTTDPLVLPEMNYLGTLGQTIRQWL</sequence>
<name>A0ABV0KMT2_9CYAN</name>
<keyword evidence="1" id="KW-0472">Membrane</keyword>
<organism evidence="2 3">
    <name type="scientific">Stenomitos frigidus AS-A4</name>
    <dbReference type="NCBI Taxonomy" id="2933935"/>
    <lineage>
        <taxon>Bacteria</taxon>
        <taxon>Bacillati</taxon>
        <taxon>Cyanobacteriota</taxon>
        <taxon>Cyanophyceae</taxon>
        <taxon>Leptolyngbyales</taxon>
        <taxon>Leptolyngbyaceae</taxon>
        <taxon>Stenomitos</taxon>
    </lineage>
</organism>